<keyword evidence="1" id="KW-1133">Transmembrane helix</keyword>
<keyword evidence="3" id="KW-1185">Reference proteome</keyword>
<reference evidence="2" key="5">
    <citation type="journal article" date="2021" name="G3 (Bethesda)">
        <title>Aegilops tauschii genome assembly Aet v5.0 features greater sequence contiguity and improved annotation.</title>
        <authorList>
            <person name="Wang L."/>
            <person name="Zhu T."/>
            <person name="Rodriguez J.C."/>
            <person name="Deal K.R."/>
            <person name="Dubcovsky J."/>
            <person name="McGuire P.E."/>
            <person name="Lux T."/>
            <person name="Spannagl M."/>
            <person name="Mayer K.F.X."/>
            <person name="Baldrich P."/>
            <person name="Meyers B.C."/>
            <person name="Huo N."/>
            <person name="Gu Y.Q."/>
            <person name="Zhou H."/>
            <person name="Devos K.M."/>
            <person name="Bennetzen J.L."/>
            <person name="Unver T."/>
            <person name="Budak H."/>
            <person name="Gulick P.J."/>
            <person name="Galiba G."/>
            <person name="Kalapos B."/>
            <person name="Nelson D.R."/>
            <person name="Li P."/>
            <person name="You F.M."/>
            <person name="Luo M.C."/>
            <person name="Dvorak J."/>
        </authorList>
    </citation>
    <scope>NUCLEOTIDE SEQUENCE [LARGE SCALE GENOMIC DNA]</scope>
    <source>
        <strain evidence="2">cv. AL8/78</strain>
    </source>
</reference>
<reference evidence="2" key="4">
    <citation type="submission" date="2019-03" db="UniProtKB">
        <authorList>
            <consortium name="EnsemblPlants"/>
        </authorList>
    </citation>
    <scope>IDENTIFICATION</scope>
</reference>
<feature type="transmembrane region" description="Helical" evidence="1">
    <location>
        <begin position="85"/>
        <end position="103"/>
    </location>
</feature>
<evidence type="ECO:0000313" key="3">
    <source>
        <dbReference type="Proteomes" id="UP000015105"/>
    </source>
</evidence>
<reference evidence="3" key="1">
    <citation type="journal article" date="2014" name="Science">
        <title>Ancient hybridizations among the ancestral genomes of bread wheat.</title>
        <authorList>
            <consortium name="International Wheat Genome Sequencing Consortium,"/>
            <person name="Marcussen T."/>
            <person name="Sandve S.R."/>
            <person name="Heier L."/>
            <person name="Spannagl M."/>
            <person name="Pfeifer M."/>
            <person name="Jakobsen K.S."/>
            <person name="Wulff B.B."/>
            <person name="Steuernagel B."/>
            <person name="Mayer K.F."/>
            <person name="Olsen O.A."/>
        </authorList>
    </citation>
    <scope>NUCLEOTIDE SEQUENCE [LARGE SCALE GENOMIC DNA]</scope>
    <source>
        <strain evidence="3">cv. AL8/78</strain>
    </source>
</reference>
<sequence length="112" mass="13370">MLYKASTSVKRRAVRYKLQFQGNLSQTLFRFRLGLHAFHSWMATDLYKTLEAVLALLVQPYYLGRGRRQNRWVRDGKKCKFLFRCPGYPSLISFMFRIAGAWWKIVYRVVLI</sequence>
<evidence type="ECO:0000313" key="2">
    <source>
        <dbReference type="EnsemblPlants" id="AET5Gv20628600.4"/>
    </source>
</evidence>
<reference evidence="3" key="2">
    <citation type="journal article" date="2017" name="Nat. Plants">
        <title>The Aegilops tauschii genome reveals multiple impacts of transposons.</title>
        <authorList>
            <person name="Zhao G."/>
            <person name="Zou C."/>
            <person name="Li K."/>
            <person name="Wang K."/>
            <person name="Li T."/>
            <person name="Gao L."/>
            <person name="Zhang X."/>
            <person name="Wang H."/>
            <person name="Yang Z."/>
            <person name="Liu X."/>
            <person name="Jiang W."/>
            <person name="Mao L."/>
            <person name="Kong X."/>
            <person name="Jiao Y."/>
            <person name="Jia J."/>
        </authorList>
    </citation>
    <scope>NUCLEOTIDE SEQUENCE [LARGE SCALE GENOMIC DNA]</scope>
    <source>
        <strain evidence="3">cv. AL8/78</strain>
    </source>
</reference>
<name>A0A453L4Y3_AEGTS</name>
<evidence type="ECO:0000256" key="1">
    <source>
        <dbReference type="SAM" id="Phobius"/>
    </source>
</evidence>
<keyword evidence="1" id="KW-0812">Transmembrane</keyword>
<keyword evidence="1" id="KW-0472">Membrane</keyword>
<proteinExistence type="predicted"/>
<dbReference type="AlphaFoldDB" id="A0A453L4Y3"/>
<organism evidence="2 3">
    <name type="scientific">Aegilops tauschii subsp. strangulata</name>
    <name type="common">Goatgrass</name>
    <dbReference type="NCBI Taxonomy" id="200361"/>
    <lineage>
        <taxon>Eukaryota</taxon>
        <taxon>Viridiplantae</taxon>
        <taxon>Streptophyta</taxon>
        <taxon>Embryophyta</taxon>
        <taxon>Tracheophyta</taxon>
        <taxon>Spermatophyta</taxon>
        <taxon>Magnoliopsida</taxon>
        <taxon>Liliopsida</taxon>
        <taxon>Poales</taxon>
        <taxon>Poaceae</taxon>
        <taxon>BOP clade</taxon>
        <taxon>Pooideae</taxon>
        <taxon>Triticodae</taxon>
        <taxon>Triticeae</taxon>
        <taxon>Triticinae</taxon>
        <taxon>Aegilops</taxon>
    </lineage>
</organism>
<dbReference type="EnsemblPlants" id="AET5Gv20628600.4">
    <property type="protein sequence ID" value="AET5Gv20628600.4"/>
    <property type="gene ID" value="AET5Gv20628600"/>
</dbReference>
<protein>
    <submittedName>
        <fullName evidence="2">Uncharacterized protein</fullName>
    </submittedName>
</protein>
<dbReference type="Gramene" id="AET5Gv20628600.4">
    <property type="protein sequence ID" value="AET5Gv20628600.4"/>
    <property type="gene ID" value="AET5Gv20628600"/>
</dbReference>
<dbReference type="Proteomes" id="UP000015105">
    <property type="component" value="Chromosome 5D"/>
</dbReference>
<reference evidence="2" key="3">
    <citation type="journal article" date="2017" name="Nature">
        <title>Genome sequence of the progenitor of the wheat D genome Aegilops tauschii.</title>
        <authorList>
            <person name="Luo M.C."/>
            <person name="Gu Y.Q."/>
            <person name="Puiu D."/>
            <person name="Wang H."/>
            <person name="Twardziok S.O."/>
            <person name="Deal K.R."/>
            <person name="Huo N."/>
            <person name="Zhu T."/>
            <person name="Wang L."/>
            <person name="Wang Y."/>
            <person name="McGuire P.E."/>
            <person name="Liu S."/>
            <person name="Long H."/>
            <person name="Ramasamy R.K."/>
            <person name="Rodriguez J.C."/>
            <person name="Van S.L."/>
            <person name="Yuan L."/>
            <person name="Wang Z."/>
            <person name="Xia Z."/>
            <person name="Xiao L."/>
            <person name="Anderson O.D."/>
            <person name="Ouyang S."/>
            <person name="Liang Y."/>
            <person name="Zimin A.V."/>
            <person name="Pertea G."/>
            <person name="Qi P."/>
            <person name="Bennetzen J.L."/>
            <person name="Dai X."/>
            <person name="Dawson M.W."/>
            <person name="Muller H.G."/>
            <person name="Kugler K."/>
            <person name="Rivarola-Duarte L."/>
            <person name="Spannagl M."/>
            <person name="Mayer K.F.X."/>
            <person name="Lu F.H."/>
            <person name="Bevan M.W."/>
            <person name="Leroy P."/>
            <person name="Li P."/>
            <person name="You F.M."/>
            <person name="Sun Q."/>
            <person name="Liu Z."/>
            <person name="Lyons E."/>
            <person name="Wicker T."/>
            <person name="Salzberg S.L."/>
            <person name="Devos K.M."/>
            <person name="Dvorak J."/>
        </authorList>
    </citation>
    <scope>NUCLEOTIDE SEQUENCE [LARGE SCALE GENOMIC DNA]</scope>
    <source>
        <strain evidence="2">cv. AL8/78</strain>
    </source>
</reference>
<accession>A0A453L4Y3</accession>